<name>A0ACC2P5Y7_9HYME</name>
<sequence length="632" mass="72773">MLSLLVVHFLLYIQRSEGTGIGLLDLETCYRSLLMISDIQRHHKFGSVFIVYNEDESLRTYTMILDLSRQISDDFVPSLTLNFTDMEEYGGIYREKIVKPLFVAIISSFSEVMDFQSMSAAYNMAYARWLVIFTKPLPEFCPTPTKNYFNLRFDTEMIVKCYGDPVIYEWYSFHGTDIVVKEFARWDIDKRYQLKSTKSLYERRNNLEGKLIRIATIKESTFITGQKGLLDGFFAGILEELKKTLNFSTLTVCEEDYFGSYNASSGQWSGAIGRLVRGEADLGVAEFTMTEERVEVVDFTQPILQSRSYLYMRQPDGSALQWSAYFRVFTVRVWIAMKVTLILASIVITYMRTKIEGESVPPDHISENYLGVWAIYCQQGLPDFPRASSMRIAYLSLILKAFIIYAMYSACLISYLALNSQSAPFKNTDEFSKDTSYTLMTMKESSDYDIFATSTDGLWKRMMNKMANPELLPRTVMGGFMRTCDEDDNIALYATGIVKGLISDKIECDLIKLESGRFDSFGMTLAKKSQYTGLINHQLQKFKTGGIIRRLLLKFYTKIHSSDNKVNPIKVENIITILSILGIGILLSYFILLLELLIHYHRKTGRMQEIIGIYNHVLHRNHKLTERTLRRN</sequence>
<accession>A0ACC2P5Y7</accession>
<dbReference type="EMBL" id="CM056742">
    <property type="protein sequence ID" value="KAJ8679000.1"/>
    <property type="molecule type" value="Genomic_DNA"/>
</dbReference>
<keyword evidence="2" id="KW-1185">Reference proteome</keyword>
<organism evidence="1 2">
    <name type="scientific">Eretmocerus hayati</name>
    <dbReference type="NCBI Taxonomy" id="131215"/>
    <lineage>
        <taxon>Eukaryota</taxon>
        <taxon>Metazoa</taxon>
        <taxon>Ecdysozoa</taxon>
        <taxon>Arthropoda</taxon>
        <taxon>Hexapoda</taxon>
        <taxon>Insecta</taxon>
        <taxon>Pterygota</taxon>
        <taxon>Neoptera</taxon>
        <taxon>Endopterygota</taxon>
        <taxon>Hymenoptera</taxon>
        <taxon>Apocrita</taxon>
        <taxon>Proctotrupomorpha</taxon>
        <taxon>Chalcidoidea</taxon>
        <taxon>Aphelinidae</taxon>
        <taxon>Aphelininae</taxon>
        <taxon>Eretmocerus</taxon>
    </lineage>
</organism>
<proteinExistence type="predicted"/>
<protein>
    <submittedName>
        <fullName evidence="1">Uncharacterized protein</fullName>
    </submittedName>
</protein>
<evidence type="ECO:0000313" key="2">
    <source>
        <dbReference type="Proteomes" id="UP001239111"/>
    </source>
</evidence>
<gene>
    <name evidence="1" type="ORF">QAD02_014787</name>
</gene>
<reference evidence="1" key="1">
    <citation type="submission" date="2023-04" db="EMBL/GenBank/DDBJ databases">
        <title>A chromosome-level genome assembly of the parasitoid wasp Eretmocerus hayati.</title>
        <authorList>
            <person name="Zhong Y."/>
            <person name="Liu S."/>
            <person name="Liu Y."/>
        </authorList>
    </citation>
    <scope>NUCLEOTIDE SEQUENCE</scope>
    <source>
        <strain evidence="1">ZJU_SS_LIU_2023</strain>
    </source>
</reference>
<comment type="caution">
    <text evidence="1">The sequence shown here is derived from an EMBL/GenBank/DDBJ whole genome shotgun (WGS) entry which is preliminary data.</text>
</comment>
<evidence type="ECO:0000313" key="1">
    <source>
        <dbReference type="EMBL" id="KAJ8679000.1"/>
    </source>
</evidence>
<dbReference type="Proteomes" id="UP001239111">
    <property type="component" value="Chromosome 2"/>
</dbReference>